<dbReference type="EMBL" id="BPLR01012989">
    <property type="protein sequence ID" value="GIY57902.1"/>
    <property type="molecule type" value="Genomic_DNA"/>
</dbReference>
<reference evidence="1 2" key="1">
    <citation type="submission" date="2021-06" db="EMBL/GenBank/DDBJ databases">
        <title>Caerostris extrusa draft genome.</title>
        <authorList>
            <person name="Kono N."/>
            <person name="Arakawa K."/>
        </authorList>
    </citation>
    <scope>NUCLEOTIDE SEQUENCE [LARGE SCALE GENOMIC DNA]</scope>
</reference>
<evidence type="ECO:0000313" key="1">
    <source>
        <dbReference type="EMBL" id="GIY57902.1"/>
    </source>
</evidence>
<dbReference type="AlphaFoldDB" id="A0AAV4UJ78"/>
<gene>
    <name evidence="1" type="ORF">CEXT_563291</name>
</gene>
<name>A0AAV4UJ78_CAEEX</name>
<accession>A0AAV4UJ78</accession>
<comment type="caution">
    <text evidence="1">The sequence shown here is derived from an EMBL/GenBank/DDBJ whole genome shotgun (WGS) entry which is preliminary data.</text>
</comment>
<protein>
    <submittedName>
        <fullName evidence="1">Uncharacterized protein</fullName>
    </submittedName>
</protein>
<sequence>MNFRGTCFCETPVIIRTPACTHPSLHPTIPQLEEPPIYGTAAVVPSGRQRHTLAKVEAHFTAQCV</sequence>
<organism evidence="1 2">
    <name type="scientific">Caerostris extrusa</name>
    <name type="common">Bark spider</name>
    <name type="synonym">Caerostris bankana</name>
    <dbReference type="NCBI Taxonomy" id="172846"/>
    <lineage>
        <taxon>Eukaryota</taxon>
        <taxon>Metazoa</taxon>
        <taxon>Ecdysozoa</taxon>
        <taxon>Arthropoda</taxon>
        <taxon>Chelicerata</taxon>
        <taxon>Arachnida</taxon>
        <taxon>Araneae</taxon>
        <taxon>Araneomorphae</taxon>
        <taxon>Entelegynae</taxon>
        <taxon>Araneoidea</taxon>
        <taxon>Araneidae</taxon>
        <taxon>Caerostris</taxon>
    </lineage>
</organism>
<feature type="non-terminal residue" evidence="1">
    <location>
        <position position="65"/>
    </location>
</feature>
<dbReference type="Proteomes" id="UP001054945">
    <property type="component" value="Unassembled WGS sequence"/>
</dbReference>
<keyword evidence="2" id="KW-1185">Reference proteome</keyword>
<evidence type="ECO:0000313" key="2">
    <source>
        <dbReference type="Proteomes" id="UP001054945"/>
    </source>
</evidence>
<proteinExistence type="predicted"/>